<reference evidence="1 2" key="1">
    <citation type="submission" date="2016-10" db="EMBL/GenBank/DDBJ databases">
        <authorList>
            <person name="de Groot N.N."/>
        </authorList>
    </citation>
    <scope>NUCLEOTIDE SEQUENCE [LARGE SCALE GENOMIC DNA]</scope>
    <source>
        <strain evidence="1 2">IBRC-M 10780</strain>
    </source>
</reference>
<sequence>MDRIQLQHPEGKKGSNIIKSKYDVMKKTMLETMEEYGEISFKELTKAINEKLHGKFDGSITWHVTAVKLDLEARGYLVRFLKNKQQYIKRTEISDKP</sequence>
<proteinExistence type="predicted"/>
<dbReference type="EMBL" id="FOHE01000001">
    <property type="protein sequence ID" value="SES65218.1"/>
    <property type="molecule type" value="Genomic_DNA"/>
</dbReference>
<name>A0A1H9Y8S0_9BACI</name>
<keyword evidence="2" id="KW-1185">Reference proteome</keyword>
<dbReference type="InterPro" id="IPR054233">
    <property type="entry name" value="DUF6958"/>
</dbReference>
<dbReference type="STRING" id="930131.SAMN05216389_101259"/>
<evidence type="ECO:0000313" key="1">
    <source>
        <dbReference type="EMBL" id="SES65218.1"/>
    </source>
</evidence>
<organism evidence="1 2">
    <name type="scientific">Oceanobacillus limi</name>
    <dbReference type="NCBI Taxonomy" id="930131"/>
    <lineage>
        <taxon>Bacteria</taxon>
        <taxon>Bacillati</taxon>
        <taxon>Bacillota</taxon>
        <taxon>Bacilli</taxon>
        <taxon>Bacillales</taxon>
        <taxon>Bacillaceae</taxon>
        <taxon>Oceanobacillus</taxon>
    </lineage>
</organism>
<accession>A0A1H9Y8S0</accession>
<dbReference type="OrthoDB" id="2453136at2"/>
<dbReference type="AlphaFoldDB" id="A0A1H9Y8S0"/>
<dbReference type="RefSeq" id="WP_090866015.1">
    <property type="nucleotide sequence ID" value="NZ_FOHE01000001.1"/>
</dbReference>
<dbReference type="Proteomes" id="UP000198618">
    <property type="component" value="Unassembled WGS sequence"/>
</dbReference>
<protein>
    <submittedName>
        <fullName evidence="1">Uncharacterized protein</fullName>
    </submittedName>
</protein>
<gene>
    <name evidence="1" type="ORF">SAMN05216389_101259</name>
</gene>
<evidence type="ECO:0000313" key="2">
    <source>
        <dbReference type="Proteomes" id="UP000198618"/>
    </source>
</evidence>
<dbReference type="Pfam" id="PF22278">
    <property type="entry name" value="DUF6958"/>
    <property type="match status" value="1"/>
</dbReference>